<proteinExistence type="predicted"/>
<name>A0ACB9N6E7_BAUVA</name>
<sequence>MYGDLLEEVVHEANHQDEVKELSRWWKNLGLIEHLNFARDRIVECFMCAVGVASEPRYRSFRKWLTKAIKLVAVIDDVYDIYATFNELKQFTIAVEKLAERERGDAASSILCYMNEMSVSEEEARNHIKWMIRETWKRINEECFTKMCSSQWFVSLTTNAARVAHTLYQNGDGLGIQDRDIRRQILSLVIEPFLEV</sequence>
<dbReference type="EMBL" id="CM039432">
    <property type="protein sequence ID" value="KAI4331800.1"/>
    <property type="molecule type" value="Genomic_DNA"/>
</dbReference>
<evidence type="ECO:0000313" key="1">
    <source>
        <dbReference type="EMBL" id="KAI4331800.1"/>
    </source>
</evidence>
<reference evidence="1 2" key="1">
    <citation type="journal article" date="2022" name="DNA Res.">
        <title>Chromosomal-level genome assembly of the orchid tree Bauhinia variegata (Leguminosae; Cercidoideae) supports the allotetraploid origin hypothesis of Bauhinia.</title>
        <authorList>
            <person name="Zhong Y."/>
            <person name="Chen Y."/>
            <person name="Zheng D."/>
            <person name="Pang J."/>
            <person name="Liu Y."/>
            <person name="Luo S."/>
            <person name="Meng S."/>
            <person name="Qian L."/>
            <person name="Wei D."/>
            <person name="Dai S."/>
            <person name="Zhou R."/>
        </authorList>
    </citation>
    <scope>NUCLEOTIDE SEQUENCE [LARGE SCALE GENOMIC DNA]</scope>
    <source>
        <strain evidence="1">BV-YZ2020</strain>
    </source>
</reference>
<organism evidence="1 2">
    <name type="scientific">Bauhinia variegata</name>
    <name type="common">Purple orchid tree</name>
    <name type="synonym">Phanera variegata</name>
    <dbReference type="NCBI Taxonomy" id="167791"/>
    <lineage>
        <taxon>Eukaryota</taxon>
        <taxon>Viridiplantae</taxon>
        <taxon>Streptophyta</taxon>
        <taxon>Embryophyta</taxon>
        <taxon>Tracheophyta</taxon>
        <taxon>Spermatophyta</taxon>
        <taxon>Magnoliopsida</taxon>
        <taxon>eudicotyledons</taxon>
        <taxon>Gunneridae</taxon>
        <taxon>Pentapetalae</taxon>
        <taxon>rosids</taxon>
        <taxon>fabids</taxon>
        <taxon>Fabales</taxon>
        <taxon>Fabaceae</taxon>
        <taxon>Cercidoideae</taxon>
        <taxon>Cercideae</taxon>
        <taxon>Bauhiniinae</taxon>
        <taxon>Bauhinia</taxon>
    </lineage>
</organism>
<gene>
    <name evidence="1" type="ORF">L6164_016755</name>
</gene>
<keyword evidence="2" id="KW-1185">Reference proteome</keyword>
<evidence type="ECO:0000313" key="2">
    <source>
        <dbReference type="Proteomes" id="UP000828941"/>
    </source>
</evidence>
<comment type="caution">
    <text evidence="1">The sequence shown here is derived from an EMBL/GenBank/DDBJ whole genome shotgun (WGS) entry which is preliminary data.</text>
</comment>
<protein>
    <submittedName>
        <fullName evidence="1">Uncharacterized protein</fullName>
    </submittedName>
</protein>
<accession>A0ACB9N6E7</accession>
<dbReference type="Proteomes" id="UP000828941">
    <property type="component" value="Chromosome 7"/>
</dbReference>